<dbReference type="InterPro" id="IPR019887">
    <property type="entry name" value="Tscrpt_reg_AsnC/Lrp_C"/>
</dbReference>
<dbReference type="InterPro" id="IPR054609">
    <property type="entry name" value="PF0864-like_C"/>
</dbReference>
<sequence>MDQDGEGVPAPSARPTDAPVSSIDLGREISDLDRRIMVALQQDGRASWTSIAEFAGASVSTVTRRGQQMLAEGIVRVGIVPTLGSEGHVESFLIRINCTPGSQVRVAEQLVESPYVRFVTLVTGKFDIFAEVVIPGDSANFTRILTGLQAIPGVERWRSDLIMHTYKVSFDWGRQLYDSHATAASDPQGYMPPPNSCDPTHFDATDRAIVDELRDNGRASFLSLASKLGVNESSVRRRYERMRAAGCLTTVTMIPASALGMSAETLLMVRVEPSRIDSVAHTLSQHVSVRFLASSLEENSLYCEIILPTTETLHDFMTGTIAHLKGVRGWSASMELVFMKRGFIETPWWRSQVTTPDALAGFEGSAS</sequence>
<dbReference type="PANTHER" id="PTHR30154:SF34">
    <property type="entry name" value="TRANSCRIPTIONAL REGULATOR AZLB"/>
    <property type="match status" value="1"/>
</dbReference>
<feature type="region of interest" description="Disordered" evidence="4">
    <location>
        <begin position="1"/>
        <end position="22"/>
    </location>
</feature>
<comment type="caution">
    <text evidence="6">The sequence shown here is derived from an EMBL/GenBank/DDBJ whole genome shotgun (WGS) entry which is preliminary data.</text>
</comment>
<keyword evidence="1" id="KW-0805">Transcription regulation</keyword>
<dbReference type="GO" id="GO:0003677">
    <property type="term" value="F:DNA binding"/>
    <property type="evidence" value="ECO:0007669"/>
    <property type="project" value="UniProtKB-KW"/>
</dbReference>
<dbReference type="InterPro" id="IPR036388">
    <property type="entry name" value="WH-like_DNA-bd_sf"/>
</dbReference>
<dbReference type="Pfam" id="PF13404">
    <property type="entry name" value="HTH_AsnC-type"/>
    <property type="match status" value="2"/>
</dbReference>
<accession>A0ABU0PEQ1</accession>
<dbReference type="Proteomes" id="UP001239085">
    <property type="component" value="Unassembled WGS sequence"/>
</dbReference>
<evidence type="ECO:0000256" key="3">
    <source>
        <dbReference type="ARBA" id="ARBA00023163"/>
    </source>
</evidence>
<proteinExistence type="predicted"/>
<dbReference type="PRINTS" id="PR00033">
    <property type="entry name" value="HTHASNC"/>
</dbReference>
<gene>
    <name evidence="6" type="ORF">QFZ46_003958</name>
</gene>
<evidence type="ECO:0000256" key="2">
    <source>
        <dbReference type="ARBA" id="ARBA00023125"/>
    </source>
</evidence>
<dbReference type="SMART" id="SM00344">
    <property type="entry name" value="HTH_ASNC"/>
    <property type="match status" value="2"/>
</dbReference>
<dbReference type="SUPFAM" id="SSF54909">
    <property type="entry name" value="Dimeric alpha+beta barrel"/>
    <property type="match status" value="1"/>
</dbReference>
<protein>
    <submittedName>
        <fullName evidence="6">DNA-binding Lrp family transcriptional regulator</fullName>
    </submittedName>
</protein>
<dbReference type="InterPro" id="IPR036390">
    <property type="entry name" value="WH_DNA-bd_sf"/>
</dbReference>
<feature type="domain" description="HTH asnC-type" evidence="5">
    <location>
        <begin position="202"/>
        <end position="262"/>
    </location>
</feature>
<dbReference type="InterPro" id="IPR019888">
    <property type="entry name" value="Tscrpt_reg_AsnC-like"/>
</dbReference>
<evidence type="ECO:0000256" key="4">
    <source>
        <dbReference type="SAM" id="MobiDB-lite"/>
    </source>
</evidence>
<dbReference type="EMBL" id="JAUSXK010000001">
    <property type="protein sequence ID" value="MDQ0645798.1"/>
    <property type="molecule type" value="Genomic_DNA"/>
</dbReference>
<evidence type="ECO:0000313" key="6">
    <source>
        <dbReference type="EMBL" id="MDQ0645798.1"/>
    </source>
</evidence>
<dbReference type="Gene3D" id="3.30.70.920">
    <property type="match status" value="2"/>
</dbReference>
<dbReference type="InterPro" id="IPR000485">
    <property type="entry name" value="AsnC-type_HTH_dom"/>
</dbReference>
<evidence type="ECO:0000259" key="5">
    <source>
        <dbReference type="PROSITE" id="PS50956"/>
    </source>
</evidence>
<dbReference type="PANTHER" id="PTHR30154">
    <property type="entry name" value="LEUCINE-RESPONSIVE REGULATORY PROTEIN"/>
    <property type="match status" value="1"/>
</dbReference>
<name>A0ABU0PEQ1_9MICO</name>
<dbReference type="Pfam" id="PF01037">
    <property type="entry name" value="AsnC_trans_reg"/>
    <property type="match status" value="1"/>
</dbReference>
<keyword evidence="3" id="KW-0804">Transcription</keyword>
<evidence type="ECO:0000256" key="1">
    <source>
        <dbReference type="ARBA" id="ARBA00023015"/>
    </source>
</evidence>
<dbReference type="InterPro" id="IPR011008">
    <property type="entry name" value="Dimeric_a/b-barrel"/>
</dbReference>
<organism evidence="6 7">
    <name type="scientific">Microbacterium murale</name>
    <dbReference type="NCBI Taxonomy" id="1081040"/>
    <lineage>
        <taxon>Bacteria</taxon>
        <taxon>Bacillati</taxon>
        <taxon>Actinomycetota</taxon>
        <taxon>Actinomycetes</taxon>
        <taxon>Micrococcales</taxon>
        <taxon>Microbacteriaceae</taxon>
        <taxon>Microbacterium</taxon>
    </lineage>
</organism>
<keyword evidence="2 6" id="KW-0238">DNA-binding</keyword>
<dbReference type="Pfam" id="PF22482">
    <property type="entry name" value="AsnC_trans_reg_3"/>
    <property type="match status" value="1"/>
</dbReference>
<dbReference type="SUPFAM" id="SSF46785">
    <property type="entry name" value="Winged helix' DNA-binding domain"/>
    <property type="match status" value="2"/>
</dbReference>
<dbReference type="Gene3D" id="1.10.10.10">
    <property type="entry name" value="Winged helix-like DNA-binding domain superfamily/Winged helix DNA-binding domain"/>
    <property type="match status" value="2"/>
</dbReference>
<keyword evidence="7" id="KW-1185">Reference proteome</keyword>
<evidence type="ECO:0000313" key="7">
    <source>
        <dbReference type="Proteomes" id="UP001239085"/>
    </source>
</evidence>
<dbReference type="PROSITE" id="PS50956">
    <property type="entry name" value="HTH_ASNC_2"/>
    <property type="match status" value="1"/>
</dbReference>
<reference evidence="6 7" key="1">
    <citation type="submission" date="2023-07" db="EMBL/GenBank/DDBJ databases">
        <title>Comparative genomics of wheat-associated soil bacteria to identify genetic determinants of phenazine resistance.</title>
        <authorList>
            <person name="Mouncey N."/>
        </authorList>
    </citation>
    <scope>NUCLEOTIDE SEQUENCE [LARGE SCALE GENOMIC DNA]</scope>
    <source>
        <strain evidence="6 7">W2I7</strain>
    </source>
</reference>